<organism evidence="2 3">
    <name type="scientific">Cyphomyrmex costatus</name>
    <dbReference type="NCBI Taxonomy" id="456900"/>
    <lineage>
        <taxon>Eukaryota</taxon>
        <taxon>Metazoa</taxon>
        <taxon>Ecdysozoa</taxon>
        <taxon>Arthropoda</taxon>
        <taxon>Hexapoda</taxon>
        <taxon>Insecta</taxon>
        <taxon>Pterygota</taxon>
        <taxon>Neoptera</taxon>
        <taxon>Endopterygota</taxon>
        <taxon>Hymenoptera</taxon>
        <taxon>Apocrita</taxon>
        <taxon>Aculeata</taxon>
        <taxon>Formicoidea</taxon>
        <taxon>Formicidae</taxon>
        <taxon>Myrmicinae</taxon>
        <taxon>Cyphomyrmex</taxon>
    </lineage>
</organism>
<gene>
    <name evidence="2" type="ORF">ALC62_12357</name>
</gene>
<keyword evidence="3" id="KW-1185">Reference proteome</keyword>
<feature type="region of interest" description="Disordered" evidence="1">
    <location>
        <begin position="24"/>
        <end position="43"/>
    </location>
</feature>
<dbReference type="OrthoDB" id="6119141at2759"/>
<sequence>MEDSGIDSDPKAVNHVEDERLFLGSDSSCSSNNTQVTQRNTTKQLQKKLEIRIEQAKRIQRNSDYIKLPKHDNENASSSAGLISIQRLPIPRKNKEHLPLVEYWHSESESEDEMTLFPVKSKDSSKHKQDLTDTFSIGELSDESEDSLNLDPAQPPRPFIRTYVPTGCFACHCHIL</sequence>
<dbReference type="KEGG" id="ccoa:108778893"/>
<dbReference type="EMBL" id="KQ978106">
    <property type="protein sequence ID" value="KYM96980.1"/>
    <property type="molecule type" value="Genomic_DNA"/>
</dbReference>
<evidence type="ECO:0000313" key="2">
    <source>
        <dbReference type="EMBL" id="KYM96980.1"/>
    </source>
</evidence>
<proteinExistence type="predicted"/>
<name>A0A151IBG2_9HYME</name>
<evidence type="ECO:0000256" key="1">
    <source>
        <dbReference type="SAM" id="MobiDB-lite"/>
    </source>
</evidence>
<feature type="compositionally biased region" description="Polar residues" evidence="1">
    <location>
        <begin position="25"/>
        <end position="43"/>
    </location>
</feature>
<protein>
    <submittedName>
        <fullName evidence="2">Uncharacterized protein</fullName>
    </submittedName>
</protein>
<evidence type="ECO:0000313" key="3">
    <source>
        <dbReference type="Proteomes" id="UP000078542"/>
    </source>
</evidence>
<reference evidence="2 3" key="1">
    <citation type="submission" date="2016-03" db="EMBL/GenBank/DDBJ databases">
        <title>Cyphomyrmex costatus WGS genome.</title>
        <authorList>
            <person name="Nygaard S."/>
            <person name="Hu H."/>
            <person name="Boomsma J."/>
            <person name="Zhang G."/>
        </authorList>
    </citation>
    <scope>NUCLEOTIDE SEQUENCE [LARGE SCALE GENOMIC DNA]</scope>
    <source>
        <strain evidence="2">MS0001</strain>
        <tissue evidence="2">Whole body</tissue>
    </source>
</reference>
<dbReference type="AlphaFoldDB" id="A0A151IBG2"/>
<accession>A0A151IBG2</accession>
<dbReference type="Proteomes" id="UP000078542">
    <property type="component" value="Unassembled WGS sequence"/>
</dbReference>